<organism evidence="2 3">
    <name type="scientific">Thermohalobaculum xanthum</name>
    <dbReference type="NCBI Taxonomy" id="2753746"/>
    <lineage>
        <taxon>Bacteria</taxon>
        <taxon>Pseudomonadati</taxon>
        <taxon>Pseudomonadota</taxon>
        <taxon>Alphaproteobacteria</taxon>
        <taxon>Rhodobacterales</taxon>
        <taxon>Paracoccaceae</taxon>
        <taxon>Thermohalobaculum</taxon>
    </lineage>
</organism>
<dbReference type="AlphaFoldDB" id="A0A8J7MB57"/>
<dbReference type="RefSeq" id="WP_200612691.1">
    <property type="nucleotide sequence ID" value="NZ_JAEHHL010000012.1"/>
</dbReference>
<gene>
    <name evidence="2" type="ORF">H0I76_16995</name>
</gene>
<dbReference type="InterPro" id="IPR012349">
    <property type="entry name" value="Split_barrel_FMN-bd"/>
</dbReference>
<feature type="domain" description="Flavin reductase like" evidence="1">
    <location>
        <begin position="18"/>
        <end position="172"/>
    </location>
</feature>
<dbReference type="Proteomes" id="UP000655420">
    <property type="component" value="Unassembled WGS sequence"/>
</dbReference>
<name>A0A8J7MB57_9RHOB</name>
<comment type="caution">
    <text evidence="2">The sequence shown here is derived from an EMBL/GenBank/DDBJ whole genome shotgun (WGS) entry which is preliminary data.</text>
</comment>
<dbReference type="SUPFAM" id="SSF50475">
    <property type="entry name" value="FMN-binding split barrel"/>
    <property type="match status" value="1"/>
</dbReference>
<protein>
    <submittedName>
        <fullName evidence="2">Flavin reductase family protein</fullName>
    </submittedName>
</protein>
<keyword evidence="3" id="KW-1185">Reference proteome</keyword>
<dbReference type="PANTHER" id="PTHR43812">
    <property type="entry name" value="BLR2425 PROTEIN"/>
    <property type="match status" value="1"/>
</dbReference>
<evidence type="ECO:0000259" key="1">
    <source>
        <dbReference type="SMART" id="SM00903"/>
    </source>
</evidence>
<dbReference type="Pfam" id="PF01613">
    <property type="entry name" value="Flavin_Reduct"/>
    <property type="match status" value="1"/>
</dbReference>
<dbReference type="InterPro" id="IPR002563">
    <property type="entry name" value="Flavin_Rdtase-like_dom"/>
</dbReference>
<dbReference type="EMBL" id="JAEHHL010000012">
    <property type="protein sequence ID" value="MBK0400899.1"/>
    <property type="molecule type" value="Genomic_DNA"/>
</dbReference>
<dbReference type="GO" id="GO:0016646">
    <property type="term" value="F:oxidoreductase activity, acting on the CH-NH group of donors, NAD or NADP as acceptor"/>
    <property type="evidence" value="ECO:0007669"/>
    <property type="project" value="UniProtKB-ARBA"/>
</dbReference>
<evidence type="ECO:0000313" key="3">
    <source>
        <dbReference type="Proteomes" id="UP000655420"/>
    </source>
</evidence>
<evidence type="ECO:0000313" key="2">
    <source>
        <dbReference type="EMBL" id="MBK0400899.1"/>
    </source>
</evidence>
<dbReference type="GO" id="GO:0010181">
    <property type="term" value="F:FMN binding"/>
    <property type="evidence" value="ECO:0007669"/>
    <property type="project" value="InterPro"/>
</dbReference>
<proteinExistence type="predicted"/>
<dbReference type="SMART" id="SM00903">
    <property type="entry name" value="Flavin_Reduct"/>
    <property type="match status" value="1"/>
</dbReference>
<accession>A0A8J7MB57</accession>
<sequence length="205" mass="22027">MFYRPADGHGLPHDPFKAIVVPRPIGWISTLDADGRPNLAPYSFFNGCGDRPPMVMFAQTGAKAPGEPVKDSVANIRATGEFACNVVGSALTDAMNASSGHYPAGADEFEIAGLAKADCEVIGAPRVANAPAVLECRTVRIIDDLPAWQPGWQNIVVIGEVVGIHIDERYLKNGLLDVLAYNPVARMGYMDYTAVTDKFTLRRPG</sequence>
<dbReference type="Gene3D" id="2.30.110.10">
    <property type="entry name" value="Electron Transport, Fmn-binding Protein, Chain A"/>
    <property type="match status" value="1"/>
</dbReference>
<dbReference type="PANTHER" id="PTHR43812:SF2">
    <property type="entry name" value="FLAVIN REDUCTASE LIKE DOMAIN-CONTAINING PROTEIN"/>
    <property type="match status" value="1"/>
</dbReference>
<reference evidence="2" key="1">
    <citation type="submission" date="2020-12" db="EMBL/GenBank/DDBJ databases">
        <title>Bacterial taxonomy.</title>
        <authorList>
            <person name="Pan X."/>
        </authorList>
    </citation>
    <scope>NUCLEOTIDE SEQUENCE</scope>
    <source>
        <strain evidence="2">M0105</strain>
    </source>
</reference>